<dbReference type="GO" id="GO:0030288">
    <property type="term" value="C:outer membrane-bounded periplasmic space"/>
    <property type="evidence" value="ECO:0007669"/>
    <property type="project" value="TreeGrafter"/>
</dbReference>
<evidence type="ECO:0000256" key="2">
    <source>
        <dbReference type="ARBA" id="ARBA00011901"/>
    </source>
</evidence>
<comment type="catalytic activity">
    <reaction evidence="1">
        <text>Hydrolyzes the link between N-acetylmuramoyl residues and L-amino acid residues in certain cell-wall glycopeptides.</text>
        <dbReference type="EC" id="3.5.1.28"/>
    </reaction>
</comment>
<dbReference type="SMART" id="SM00646">
    <property type="entry name" value="Ami_3"/>
    <property type="match status" value="1"/>
</dbReference>
<protein>
    <recommendedName>
        <fullName evidence="2">N-acetylmuramoyl-L-alanine amidase</fullName>
        <ecNumber evidence="2">3.5.1.28</ecNumber>
    </recommendedName>
</protein>
<feature type="region of interest" description="Disordered" evidence="4">
    <location>
        <begin position="261"/>
        <end position="281"/>
    </location>
</feature>
<dbReference type="OrthoDB" id="9806267at2"/>
<evidence type="ECO:0000256" key="1">
    <source>
        <dbReference type="ARBA" id="ARBA00001561"/>
    </source>
</evidence>
<dbReference type="Pfam" id="PF01520">
    <property type="entry name" value="Amidase_3"/>
    <property type="match status" value="1"/>
</dbReference>
<dbReference type="CDD" id="cd02696">
    <property type="entry name" value="MurNAc-LAA"/>
    <property type="match status" value="1"/>
</dbReference>
<keyword evidence="3" id="KW-0378">Hydrolase</keyword>
<dbReference type="InterPro" id="IPR050695">
    <property type="entry name" value="N-acetylmuramoyl_amidase_3"/>
</dbReference>
<dbReference type="EMBL" id="FORU01000001">
    <property type="protein sequence ID" value="SFI77409.1"/>
    <property type="molecule type" value="Genomic_DNA"/>
</dbReference>
<feature type="chain" id="PRO_5017443879" description="N-acetylmuramoyl-L-alanine amidase" evidence="5">
    <location>
        <begin position="24"/>
        <end position="372"/>
    </location>
</feature>
<name>A0A1I3KY36_9FLAO</name>
<dbReference type="SUPFAM" id="SSF53187">
    <property type="entry name" value="Zn-dependent exopeptidases"/>
    <property type="match status" value="1"/>
</dbReference>
<organism evidence="7 8">
    <name type="scientific">Myroides guanonis</name>
    <dbReference type="NCBI Taxonomy" id="1150112"/>
    <lineage>
        <taxon>Bacteria</taxon>
        <taxon>Pseudomonadati</taxon>
        <taxon>Bacteroidota</taxon>
        <taxon>Flavobacteriia</taxon>
        <taxon>Flavobacteriales</taxon>
        <taxon>Flavobacteriaceae</taxon>
        <taxon>Myroides</taxon>
    </lineage>
</organism>
<dbReference type="STRING" id="1150112.SAMN04487893_101107"/>
<reference evidence="8" key="1">
    <citation type="submission" date="2016-10" db="EMBL/GenBank/DDBJ databases">
        <authorList>
            <person name="Varghese N."/>
            <person name="Submissions S."/>
        </authorList>
    </citation>
    <scope>NUCLEOTIDE SEQUENCE [LARGE SCALE GENOMIC DNA]</scope>
    <source>
        <strain evidence="8">DSM 26542</strain>
    </source>
</reference>
<keyword evidence="8" id="KW-1185">Reference proteome</keyword>
<dbReference type="Gene3D" id="3.40.630.40">
    <property type="entry name" value="Zn-dependent exopeptidases"/>
    <property type="match status" value="1"/>
</dbReference>
<gene>
    <name evidence="7" type="ORF">SAMN04487893_101107</name>
</gene>
<keyword evidence="5" id="KW-0732">Signal</keyword>
<evidence type="ECO:0000256" key="5">
    <source>
        <dbReference type="SAM" id="SignalP"/>
    </source>
</evidence>
<dbReference type="GO" id="GO:0009253">
    <property type="term" value="P:peptidoglycan catabolic process"/>
    <property type="evidence" value="ECO:0007669"/>
    <property type="project" value="InterPro"/>
</dbReference>
<dbReference type="Proteomes" id="UP000243887">
    <property type="component" value="Unassembled WGS sequence"/>
</dbReference>
<proteinExistence type="predicted"/>
<dbReference type="PANTHER" id="PTHR30404:SF0">
    <property type="entry name" value="N-ACETYLMURAMOYL-L-ALANINE AMIDASE AMIC"/>
    <property type="match status" value="1"/>
</dbReference>
<dbReference type="EC" id="3.5.1.28" evidence="2"/>
<dbReference type="PANTHER" id="PTHR30404">
    <property type="entry name" value="N-ACETYLMURAMOYL-L-ALANINE AMIDASE"/>
    <property type="match status" value="1"/>
</dbReference>
<evidence type="ECO:0000313" key="7">
    <source>
        <dbReference type="EMBL" id="SFI77409.1"/>
    </source>
</evidence>
<dbReference type="InterPro" id="IPR002508">
    <property type="entry name" value="MurNAc-LAA_cat"/>
</dbReference>
<sequence length="372" mass="40800">MNFSKGNCFILLLLYFSSFSLLAQSKNNFKVVLDPGHGGKDFGTNHNGNVEKDIVLQVALKVGEILEKHSDIDVLYTRKTDVFVAVKERSVIANESKGNVFISIHCNGVASNDASGTETFVMGLSKNKSNLEVAKKENAAIILEDDYKTKYAGFDPSSPESLIGLTLMQEDYIGQSIDLAGKVQNGFTNVLKRKNRGVKQGPFWVLHGAFMPSILIELGFVSNKEEGAYLSSAKGQKELAESIAQGIISYKNNYYGTSKSSASTPSKSVAKEEEKVTNSTPVSNSVTKSGVVFKIQISASTRVLELKPKNFNGLKDVSMEDEGKLKKYFYSETQDYEIAKQLLGEAKDKGYNSSFIVPFKDGKKISLQEALK</sequence>
<dbReference type="AlphaFoldDB" id="A0A1I3KY36"/>
<accession>A0A1I3KY36</accession>
<dbReference type="RefSeq" id="WP_090677501.1">
    <property type="nucleotide sequence ID" value="NZ_FORU01000001.1"/>
</dbReference>
<dbReference type="FunFam" id="3.40.630.40:FF:000005">
    <property type="entry name" value="N-acetylmuramoyl-L-alanine amidase (AmiA)"/>
    <property type="match status" value="1"/>
</dbReference>
<dbReference type="GO" id="GO:0008745">
    <property type="term" value="F:N-acetylmuramoyl-L-alanine amidase activity"/>
    <property type="evidence" value="ECO:0007669"/>
    <property type="project" value="UniProtKB-EC"/>
</dbReference>
<feature type="signal peptide" evidence="5">
    <location>
        <begin position="1"/>
        <end position="23"/>
    </location>
</feature>
<feature type="domain" description="MurNAc-LAA" evidence="6">
    <location>
        <begin position="90"/>
        <end position="248"/>
    </location>
</feature>
<evidence type="ECO:0000313" key="8">
    <source>
        <dbReference type="Proteomes" id="UP000243887"/>
    </source>
</evidence>
<evidence type="ECO:0000256" key="3">
    <source>
        <dbReference type="ARBA" id="ARBA00022801"/>
    </source>
</evidence>
<evidence type="ECO:0000256" key="4">
    <source>
        <dbReference type="SAM" id="MobiDB-lite"/>
    </source>
</evidence>
<evidence type="ECO:0000259" key="6">
    <source>
        <dbReference type="SMART" id="SM00646"/>
    </source>
</evidence>